<evidence type="ECO:0000256" key="1">
    <source>
        <dbReference type="SAM" id="MobiDB-lite"/>
    </source>
</evidence>
<evidence type="ECO:0000259" key="2">
    <source>
        <dbReference type="Pfam" id="PF13400"/>
    </source>
</evidence>
<feature type="region of interest" description="Disordered" evidence="1">
    <location>
        <begin position="200"/>
        <end position="237"/>
    </location>
</feature>
<dbReference type="Proteomes" id="UP000515312">
    <property type="component" value="Chromosome"/>
</dbReference>
<feature type="domain" description="Putative Flp pilus-assembly TadG-like N-terminal" evidence="2">
    <location>
        <begin position="14"/>
        <end position="56"/>
    </location>
</feature>
<accession>A0A7G8BPY1</accession>
<dbReference type="EMBL" id="CP060394">
    <property type="protein sequence ID" value="QNI34601.1"/>
    <property type="molecule type" value="Genomic_DNA"/>
</dbReference>
<dbReference type="AlphaFoldDB" id="A0A7G8BPY1"/>
<protein>
    <recommendedName>
        <fullName evidence="2">Putative Flp pilus-assembly TadG-like N-terminal domain-containing protein</fullName>
    </recommendedName>
</protein>
<dbReference type="KEGG" id="adin:H7849_12290"/>
<name>A0A7G8BPY1_9BACT</name>
<dbReference type="InterPro" id="IPR028087">
    <property type="entry name" value="Tad_N"/>
</dbReference>
<proteinExistence type="predicted"/>
<evidence type="ECO:0000313" key="3">
    <source>
        <dbReference type="EMBL" id="QNI34601.1"/>
    </source>
</evidence>
<gene>
    <name evidence="3" type="ORF">H7849_12290</name>
</gene>
<evidence type="ECO:0000313" key="4">
    <source>
        <dbReference type="Proteomes" id="UP000515312"/>
    </source>
</evidence>
<feature type="compositionally biased region" description="Low complexity" evidence="1">
    <location>
        <begin position="205"/>
        <end position="217"/>
    </location>
</feature>
<dbReference type="RefSeq" id="WP_186746895.1">
    <property type="nucleotide sequence ID" value="NZ_CP060394.1"/>
</dbReference>
<sequence length="415" mass="41625">MRIQHDESGHVLVLASLSMTVLLGFTGLAADVGMLFHAKRNLQIAADAAASAGAVDYLYNGSTTSAQTAGKAAASLNGVTDGSGGAIVTLNVPASSGPNSGSAGFVEAIVSTPNPTFFMKLFNQGSVTVSARAVAGAPTAGGPCIWLMSKTGTGLKLKGAYDIEATDCGIYVNSTSSGAISVTGNGGIMNSEFVDVVGNATGNHTTAPTAPTLNAAPRSEPLHPPDPNPLTGSGCASVDSSSTTLTGSIAGPGLGSAICYTKAITLNGATLGPGTYAFGNGVTINGTVTANGATIDIADGTYNQPSNTTINYTASTTVSNPYNGISLMVPSTNSSYPCNSSNPTQLQLVFGSSSSLDGIIYAPCAQVFLQDNGGNITAIGIVADSMYDNASLITIPNYSVVHPDTSPFRVVTLVE</sequence>
<reference evidence="3 4" key="1">
    <citation type="submission" date="2020-08" db="EMBL/GenBank/DDBJ databases">
        <title>Edaphobacter telluris sp. nov. and Acidobacterium dinghuensis sp. nov., two acidobacteria isolated from forest soil.</title>
        <authorList>
            <person name="Fu J."/>
            <person name="Qiu L."/>
        </authorList>
    </citation>
    <scope>NUCLEOTIDE SEQUENCE [LARGE SCALE GENOMIC DNA]</scope>
    <source>
        <strain evidence="3">4Y35</strain>
    </source>
</reference>
<keyword evidence="4" id="KW-1185">Reference proteome</keyword>
<organism evidence="3 4">
    <name type="scientific">Alloacidobacterium dinghuense</name>
    <dbReference type="NCBI Taxonomy" id="2763107"/>
    <lineage>
        <taxon>Bacteria</taxon>
        <taxon>Pseudomonadati</taxon>
        <taxon>Acidobacteriota</taxon>
        <taxon>Terriglobia</taxon>
        <taxon>Terriglobales</taxon>
        <taxon>Acidobacteriaceae</taxon>
        <taxon>Alloacidobacterium</taxon>
    </lineage>
</organism>
<dbReference type="Pfam" id="PF13400">
    <property type="entry name" value="Tad"/>
    <property type="match status" value="1"/>
</dbReference>